<dbReference type="KEGG" id="hdh:G5B40_05075"/>
<proteinExistence type="predicted"/>
<dbReference type="Pfam" id="PF13464">
    <property type="entry name" value="RodZ_C"/>
    <property type="match status" value="1"/>
</dbReference>
<sequence length="430" mass="44937">MGKEYNPELRGFDSYELRLGDEMRGERASMGKSLLDVQRELRIRADYIAAIEDADASAFPFAGFAAGYVRSYARYLDMDGDDVYRRFCAESGFEGVGAGLTLTPRERAAEPEPCAPVAASGQGSKPANGAADRAVISTMFMKSNASAARVDFGSSLRGLASVAVLAVLVGGLGYGGWSLLQDLQRLGFAPLPTAPEVLVTAPDIFAPAEVAATRPVDGVARRDDARVTLASIYAAQEAAAPVVAPRDGPISSIDPKSAGIYALPTPQSTPVVVDEPAGGATILPDDHRLARAFDSVQEESVAPAMPAPPARQGVDVFATADAWVRVRDGERRVLFTGILGPGERFTLPEGATAPQLRAGNAGAVYILVDGAAFGPLGEGPQVAKNVDLKPDAVRAAYPEAADFVAPPVTKEAGQEAALEPGDRAVALRDE</sequence>
<feature type="region of interest" description="Disordered" evidence="1">
    <location>
        <begin position="107"/>
        <end position="129"/>
    </location>
</feature>
<name>A0A7L5BTH0_9RHOB</name>
<feature type="transmembrane region" description="Helical" evidence="2">
    <location>
        <begin position="159"/>
        <end position="180"/>
    </location>
</feature>
<dbReference type="InterPro" id="IPR050400">
    <property type="entry name" value="Bact_Cytoskel_RodZ"/>
</dbReference>
<keyword evidence="2" id="KW-0472">Membrane</keyword>
<dbReference type="Pfam" id="PF13413">
    <property type="entry name" value="HTH_25"/>
    <property type="match status" value="1"/>
</dbReference>
<organism evidence="4 5">
    <name type="scientific">Pikeienuella piscinae</name>
    <dbReference type="NCBI Taxonomy" id="2748098"/>
    <lineage>
        <taxon>Bacteria</taxon>
        <taxon>Pseudomonadati</taxon>
        <taxon>Pseudomonadota</taxon>
        <taxon>Alphaproteobacteria</taxon>
        <taxon>Rhodobacterales</taxon>
        <taxon>Paracoccaceae</taxon>
        <taxon>Pikeienuella</taxon>
    </lineage>
</organism>
<gene>
    <name evidence="4" type="ORF">G5B40_05075</name>
</gene>
<keyword evidence="2" id="KW-1133">Transmembrane helix</keyword>
<protein>
    <submittedName>
        <fullName evidence="4">Helix-turn-helix domain-containing protein</fullName>
    </submittedName>
</protein>
<evidence type="ECO:0000256" key="1">
    <source>
        <dbReference type="SAM" id="MobiDB-lite"/>
    </source>
</evidence>
<dbReference type="EMBL" id="CP049056">
    <property type="protein sequence ID" value="QIE54875.1"/>
    <property type="molecule type" value="Genomic_DNA"/>
</dbReference>
<evidence type="ECO:0000313" key="4">
    <source>
        <dbReference type="EMBL" id="QIE54875.1"/>
    </source>
</evidence>
<dbReference type="Gene3D" id="1.10.260.40">
    <property type="entry name" value="lambda repressor-like DNA-binding domains"/>
    <property type="match status" value="1"/>
</dbReference>
<dbReference type="InterPro" id="IPR025194">
    <property type="entry name" value="RodZ-like_C"/>
</dbReference>
<dbReference type="GO" id="GO:0003677">
    <property type="term" value="F:DNA binding"/>
    <property type="evidence" value="ECO:0007669"/>
    <property type="project" value="InterPro"/>
</dbReference>
<keyword evidence="2" id="KW-0812">Transmembrane</keyword>
<evidence type="ECO:0000313" key="5">
    <source>
        <dbReference type="Proteomes" id="UP000503336"/>
    </source>
</evidence>
<feature type="region of interest" description="Disordered" evidence="1">
    <location>
        <begin position="411"/>
        <end position="430"/>
    </location>
</feature>
<dbReference type="PANTHER" id="PTHR34475">
    <property type="match status" value="1"/>
</dbReference>
<dbReference type="InterPro" id="IPR010982">
    <property type="entry name" value="Lambda_DNA-bd_dom_sf"/>
</dbReference>
<feature type="compositionally biased region" description="Basic and acidic residues" evidence="1">
    <location>
        <begin position="420"/>
        <end position="430"/>
    </location>
</feature>
<reference evidence="4 5" key="1">
    <citation type="submission" date="2020-02" db="EMBL/GenBank/DDBJ databases">
        <title>complete genome sequence of Rhodobacteraceae bacterium.</title>
        <authorList>
            <person name="Park J."/>
            <person name="Kim Y.-S."/>
            <person name="Kim K.-H."/>
        </authorList>
    </citation>
    <scope>NUCLEOTIDE SEQUENCE [LARGE SCALE GENOMIC DNA]</scope>
    <source>
        <strain evidence="4 5">RR4-56</strain>
    </source>
</reference>
<feature type="domain" description="Cytoskeleton protein RodZ-like C-terminal" evidence="3">
    <location>
        <begin position="318"/>
        <end position="383"/>
    </location>
</feature>
<keyword evidence="5" id="KW-1185">Reference proteome</keyword>
<accession>A0A7L5BTH0</accession>
<dbReference type="Proteomes" id="UP000503336">
    <property type="component" value="Chromosome"/>
</dbReference>
<evidence type="ECO:0000259" key="3">
    <source>
        <dbReference type="Pfam" id="PF13464"/>
    </source>
</evidence>
<evidence type="ECO:0000256" key="2">
    <source>
        <dbReference type="SAM" id="Phobius"/>
    </source>
</evidence>
<dbReference type="AlphaFoldDB" id="A0A7L5BTH0"/>
<dbReference type="RefSeq" id="WP_165095866.1">
    <property type="nucleotide sequence ID" value="NZ_CP049056.1"/>
</dbReference>
<dbReference type="PANTHER" id="PTHR34475:SF1">
    <property type="entry name" value="CYTOSKELETON PROTEIN RODZ"/>
    <property type="match status" value="1"/>
</dbReference>